<keyword evidence="5" id="KW-1185">Reference proteome</keyword>
<comment type="caution">
    <text evidence="4">The sequence shown here is derived from an EMBL/GenBank/DDBJ whole genome shotgun (WGS) entry which is preliminary data.</text>
</comment>
<dbReference type="EMBL" id="JABJRC010000013">
    <property type="protein sequence ID" value="NOL45481.1"/>
    <property type="molecule type" value="Genomic_DNA"/>
</dbReference>
<name>A0A7Y4L949_9ACTN</name>
<accession>A0A7Y4L949</accession>
<evidence type="ECO:0000256" key="1">
    <source>
        <dbReference type="SAM" id="MobiDB-lite"/>
    </source>
</evidence>
<evidence type="ECO:0000313" key="6">
    <source>
        <dbReference type="Proteomes" id="UP000553957"/>
    </source>
</evidence>
<dbReference type="EMBL" id="JACHKF010000001">
    <property type="protein sequence ID" value="MBB6566693.1"/>
    <property type="molecule type" value="Genomic_DNA"/>
</dbReference>
<evidence type="ECO:0000259" key="2">
    <source>
        <dbReference type="Pfam" id="PF06114"/>
    </source>
</evidence>
<dbReference type="Pfam" id="PF06114">
    <property type="entry name" value="Peptidase_M78"/>
    <property type="match status" value="1"/>
</dbReference>
<evidence type="ECO:0000313" key="5">
    <source>
        <dbReference type="Proteomes" id="UP000534306"/>
    </source>
</evidence>
<dbReference type="InterPro" id="IPR010359">
    <property type="entry name" value="IrrE_HExxH"/>
</dbReference>
<feature type="region of interest" description="Disordered" evidence="1">
    <location>
        <begin position="164"/>
        <end position="188"/>
    </location>
</feature>
<reference evidence="3 6" key="2">
    <citation type="submission" date="2020-08" db="EMBL/GenBank/DDBJ databases">
        <title>Sequencing the genomes of 1000 actinobacteria strains.</title>
        <authorList>
            <person name="Klenk H.-P."/>
        </authorList>
    </citation>
    <scope>NUCLEOTIDE SEQUENCE [LARGE SCALE GENOMIC DNA]</scope>
    <source>
        <strain evidence="3 6">DSM 15626</strain>
    </source>
</reference>
<feature type="domain" description="IrrE N-terminal-like" evidence="2">
    <location>
        <begin position="48"/>
        <end position="111"/>
    </location>
</feature>
<sequence>MSNEPTTRYPTLETASDRRLWDALTHLAGRTGFTVAVRRLRPPLQAITAYETKQVVIADNLDRIGALTQLAHELAHVRLHATILRPDQPQDRALRELEAELVACTVLLNNRVEPASSSADLIANRAFELAPDTPAELATQICERLLLPATKICDAVRDYIDEHPLQRRPNPSAATPDPSAVQPDGPGL</sequence>
<proteinExistence type="predicted"/>
<evidence type="ECO:0000313" key="4">
    <source>
        <dbReference type="EMBL" id="NOL45481.1"/>
    </source>
</evidence>
<dbReference type="RefSeq" id="WP_171678779.1">
    <property type="nucleotide sequence ID" value="NZ_BAAAGT010000004.1"/>
</dbReference>
<protein>
    <submittedName>
        <fullName evidence="4">ImmA/IrrE family metallo-endopeptidase</fullName>
    </submittedName>
</protein>
<dbReference type="AlphaFoldDB" id="A0A7Y4L949"/>
<gene>
    <name evidence="3" type="ORF">HNR71_002330</name>
    <name evidence="4" type="ORF">HPO96_35060</name>
</gene>
<reference evidence="4 5" key="1">
    <citation type="submission" date="2020-05" db="EMBL/GenBank/DDBJ databases">
        <title>Genome sequence of Kribbella sandramycini ATCC 39419.</title>
        <authorList>
            <person name="Maclea K.S."/>
            <person name="Fair J.L."/>
        </authorList>
    </citation>
    <scope>NUCLEOTIDE SEQUENCE [LARGE SCALE GENOMIC DNA]</scope>
    <source>
        <strain evidence="4 5">ATCC 39419</strain>
    </source>
</reference>
<organism evidence="4 5">
    <name type="scientific">Kribbella sandramycini</name>
    <dbReference type="NCBI Taxonomy" id="60450"/>
    <lineage>
        <taxon>Bacteria</taxon>
        <taxon>Bacillati</taxon>
        <taxon>Actinomycetota</taxon>
        <taxon>Actinomycetes</taxon>
        <taxon>Propionibacteriales</taxon>
        <taxon>Kribbellaceae</taxon>
        <taxon>Kribbella</taxon>
    </lineage>
</organism>
<dbReference type="Proteomes" id="UP000553957">
    <property type="component" value="Unassembled WGS sequence"/>
</dbReference>
<dbReference type="Proteomes" id="UP000534306">
    <property type="component" value="Unassembled WGS sequence"/>
</dbReference>
<evidence type="ECO:0000313" key="3">
    <source>
        <dbReference type="EMBL" id="MBB6566693.1"/>
    </source>
</evidence>